<name>A0A919ITS3_9ACTN</name>
<gene>
    <name evidence="1" type="ORF">Afe05nite_02150</name>
</gene>
<dbReference type="Gene3D" id="3.40.50.450">
    <property type="match status" value="1"/>
</dbReference>
<proteinExistence type="predicted"/>
<dbReference type="RefSeq" id="WP_203814989.1">
    <property type="nucleotide sequence ID" value="NZ_BAAABP010000014.1"/>
</dbReference>
<accession>A0A919ITS3</accession>
<dbReference type="EMBL" id="BOMM01000001">
    <property type="protein sequence ID" value="GIE08375.1"/>
    <property type="molecule type" value="Genomic_DNA"/>
</dbReference>
<evidence type="ECO:0000313" key="1">
    <source>
        <dbReference type="EMBL" id="GIE08375.1"/>
    </source>
</evidence>
<dbReference type="SUPFAM" id="SSF102405">
    <property type="entry name" value="MCP/YpsA-like"/>
    <property type="match status" value="1"/>
</dbReference>
<evidence type="ECO:0000313" key="2">
    <source>
        <dbReference type="Proteomes" id="UP000598174"/>
    </source>
</evidence>
<reference evidence="1" key="1">
    <citation type="submission" date="2021-01" db="EMBL/GenBank/DDBJ databases">
        <title>Whole genome shotgun sequence of Actinoplanes ferrugineus NBRC 15555.</title>
        <authorList>
            <person name="Komaki H."/>
            <person name="Tamura T."/>
        </authorList>
    </citation>
    <scope>NUCLEOTIDE SEQUENCE</scope>
    <source>
        <strain evidence="1">NBRC 15555</strain>
    </source>
</reference>
<organism evidence="1 2">
    <name type="scientific">Paractinoplanes ferrugineus</name>
    <dbReference type="NCBI Taxonomy" id="113564"/>
    <lineage>
        <taxon>Bacteria</taxon>
        <taxon>Bacillati</taxon>
        <taxon>Actinomycetota</taxon>
        <taxon>Actinomycetes</taxon>
        <taxon>Micromonosporales</taxon>
        <taxon>Micromonosporaceae</taxon>
        <taxon>Paractinoplanes</taxon>
    </lineage>
</organism>
<dbReference type="Proteomes" id="UP000598174">
    <property type="component" value="Unassembled WGS sequence"/>
</dbReference>
<sequence>MSERRRSFTRVAVSGHRGLPSDVEAYVAAEIGHELRRLTADHHQLVGVSCLADGADQIFARAVLAAGGTLEAVIPADDYRAGLPPQARAGLDDLLNRATAVLRCPHPRSTPTAYMDASRLMIDRADRLIAVWDGRPARSFGGTGDVVDYAREKSIPTVVIWPPGVTRT</sequence>
<evidence type="ECO:0008006" key="3">
    <source>
        <dbReference type="Google" id="ProtNLM"/>
    </source>
</evidence>
<keyword evidence="2" id="KW-1185">Reference proteome</keyword>
<protein>
    <recommendedName>
        <fullName evidence="3">DNA recombination-mediator protein A</fullName>
    </recommendedName>
</protein>
<dbReference type="AlphaFoldDB" id="A0A919ITS3"/>
<comment type="caution">
    <text evidence="1">The sequence shown here is derived from an EMBL/GenBank/DDBJ whole genome shotgun (WGS) entry which is preliminary data.</text>
</comment>